<comment type="caution">
    <text evidence="4">The sequence shown here is derived from an EMBL/GenBank/DDBJ whole genome shotgun (WGS) entry which is preliminary data.</text>
</comment>
<protein>
    <recommendedName>
        <fullName evidence="3">PKD domain-containing protein</fullName>
    </recommendedName>
</protein>
<dbReference type="InterPro" id="IPR013783">
    <property type="entry name" value="Ig-like_fold"/>
</dbReference>
<keyword evidence="1 2" id="KW-0732">Signal</keyword>
<accession>A0A2W1MZ58</accession>
<evidence type="ECO:0000313" key="5">
    <source>
        <dbReference type="Proteomes" id="UP000249248"/>
    </source>
</evidence>
<dbReference type="SUPFAM" id="SSF82171">
    <property type="entry name" value="DPP6 N-terminal domain-like"/>
    <property type="match status" value="1"/>
</dbReference>
<reference evidence="4 5" key="1">
    <citation type="submission" date="2018-06" db="EMBL/GenBank/DDBJ databases">
        <title>The draft genome sequence of Crocinitomix sp. SM1701.</title>
        <authorList>
            <person name="Zhang X."/>
        </authorList>
    </citation>
    <scope>NUCLEOTIDE SEQUENCE [LARGE SCALE GENOMIC DNA]</scope>
    <source>
        <strain evidence="4 5">SM1701</strain>
    </source>
</reference>
<dbReference type="InterPro" id="IPR035986">
    <property type="entry name" value="PKD_dom_sf"/>
</dbReference>
<organism evidence="4 5">
    <name type="scientific">Putridiphycobacter roseus</name>
    <dbReference type="NCBI Taxonomy" id="2219161"/>
    <lineage>
        <taxon>Bacteria</taxon>
        <taxon>Pseudomonadati</taxon>
        <taxon>Bacteroidota</taxon>
        <taxon>Flavobacteriia</taxon>
        <taxon>Flavobacteriales</taxon>
        <taxon>Crocinitomicaceae</taxon>
        <taxon>Putridiphycobacter</taxon>
    </lineage>
</organism>
<evidence type="ECO:0000256" key="1">
    <source>
        <dbReference type="ARBA" id="ARBA00022729"/>
    </source>
</evidence>
<dbReference type="InterPro" id="IPR022409">
    <property type="entry name" value="PKD/Chitinase_dom"/>
</dbReference>
<dbReference type="InterPro" id="IPR000601">
    <property type="entry name" value="PKD_dom"/>
</dbReference>
<dbReference type="InterPro" id="IPR026444">
    <property type="entry name" value="Secre_tail"/>
</dbReference>
<evidence type="ECO:0000259" key="3">
    <source>
        <dbReference type="PROSITE" id="PS50093"/>
    </source>
</evidence>
<name>A0A2W1MZ58_9FLAO</name>
<dbReference type="Pfam" id="PF18911">
    <property type="entry name" value="PKD_4"/>
    <property type="match status" value="2"/>
</dbReference>
<dbReference type="SUPFAM" id="SSF49299">
    <property type="entry name" value="PKD domain"/>
    <property type="match status" value="2"/>
</dbReference>
<feature type="chain" id="PRO_5016017093" description="PKD domain-containing protein" evidence="2">
    <location>
        <begin position="20"/>
        <end position="857"/>
    </location>
</feature>
<evidence type="ECO:0000256" key="2">
    <source>
        <dbReference type="SAM" id="SignalP"/>
    </source>
</evidence>
<dbReference type="PROSITE" id="PS50093">
    <property type="entry name" value="PKD"/>
    <property type="match status" value="2"/>
</dbReference>
<proteinExistence type="predicted"/>
<dbReference type="RefSeq" id="WP_111062712.1">
    <property type="nucleotide sequence ID" value="NZ_JBHUCU010000016.1"/>
</dbReference>
<evidence type="ECO:0000313" key="4">
    <source>
        <dbReference type="EMBL" id="PZE17187.1"/>
    </source>
</evidence>
<dbReference type="Proteomes" id="UP000249248">
    <property type="component" value="Unassembled WGS sequence"/>
</dbReference>
<dbReference type="SMART" id="SM00089">
    <property type="entry name" value="PKD"/>
    <property type="match status" value="2"/>
</dbReference>
<feature type="signal peptide" evidence="2">
    <location>
        <begin position="1"/>
        <end position="19"/>
    </location>
</feature>
<dbReference type="OrthoDB" id="9765926at2"/>
<dbReference type="EMBL" id="QKSB01000004">
    <property type="protein sequence ID" value="PZE17187.1"/>
    <property type="molecule type" value="Genomic_DNA"/>
</dbReference>
<dbReference type="CDD" id="cd00146">
    <property type="entry name" value="PKD"/>
    <property type="match status" value="2"/>
</dbReference>
<sequence>MKKISAILYFTFITFVTFAQNQIPACQSPAIADGHWYFGYKNGLDFSSGTPVYDNAPNIHNVMASGTQESIAIQNDQNGNMLFYTDGYKLYDQNHWAITGFFGGHASSAAGSIIVPNPAQSNQYYVFNTGVQNTVAPVASVFSYTIVTVTGTQAAVTPATTYVTVPAPAGYFIDINNGLHCAEGVTAVAGCDNSYYIITTGRKAVSDHFMVVFKLDNSGLNFHSEKAIPGILSATVQGDYAIPIEAAPNGEKVAINPFRDGNVCRVFDFNNMTGILSNEAIINHEFYSVCFSPDSKLLYGSINSSDILYQYNAQAVNIAASEMQVGPFTDLNGYSEDMERGPDDKIYINRRKVNLAVIHNPNNPVTASNMNACNLDDNGPLLQHYASTGLPNVFDANKAHVFPSTNISGVLKTCISNSGNENYAVSLNSGETVSWTLTGGNFIGGSNQANITVDWASLPGTLTVNVNNEDGCTSSQTITVTECCDIAACVCNLIPTLNYSISRSCEVEFTGTSGADPCLEDVTYAWDFGDGTTFNGQNPPLHIFPSSGDYTICLTVTGSNGVEVCTKSICKTIHIRCNPPCDCKGFEPVFKYDLNKENCTYSFDAYTDLDPCFNNVSYSWNFGDNTTSIGESVGHVFGNSGTYYVCLTVEVKNDEGEVICKNEYCKKVEVKCKGECECKLDPYFDLTIGSDCNYIFTGFSGSNCVDVNAYEWYVNGTGPISSQVMQQQFINGETYEICLVVKGSTADSQCEEKICKKITADDCGRNVQKSSAAVNDLTLFPNPANASFQFSIKAEKQSEVQVYLKGLNGQVLSSYTELIEMGTQNVKIDLPAIANGLFLVEIILDDQHYVKRIVIQQ</sequence>
<gene>
    <name evidence="4" type="ORF">DNU06_07900</name>
</gene>
<dbReference type="Pfam" id="PF18962">
    <property type="entry name" value="Por_Secre_tail"/>
    <property type="match status" value="1"/>
</dbReference>
<dbReference type="AlphaFoldDB" id="A0A2W1MZ58"/>
<dbReference type="NCBIfam" id="TIGR04183">
    <property type="entry name" value="Por_Secre_tail"/>
    <property type="match status" value="1"/>
</dbReference>
<feature type="domain" description="PKD" evidence="3">
    <location>
        <begin position="600"/>
        <end position="649"/>
    </location>
</feature>
<feature type="domain" description="PKD" evidence="3">
    <location>
        <begin position="506"/>
        <end position="561"/>
    </location>
</feature>
<keyword evidence="5" id="KW-1185">Reference proteome</keyword>
<dbReference type="Gene3D" id="2.60.40.10">
    <property type="entry name" value="Immunoglobulins"/>
    <property type="match status" value="2"/>
</dbReference>